<dbReference type="EMBL" id="NFHO01000006">
    <property type="protein sequence ID" value="OUN42785.1"/>
    <property type="molecule type" value="Genomic_DNA"/>
</dbReference>
<keyword evidence="3" id="KW-0804">Transcription</keyword>
<sequence>MGSKVTIEQVAQHSGVSLATVSRVLNHPELVSSKTAARVNASIRELNYSSVVGQYNSAEFEGGAGLIMVNIPWLDNPFYSEIVRGIRVAARSAGFDVLVSWDVPTASAVNDYCAMLRRCNASGIITLSPLEAETIERIDSTIPLVQCCEVNPEVDVPFVTIDDFAAARIAVEHLVSCGCSRLAIVSGPDTYKYARGRMDGFLSVAKAHGIDIEDGWIVRVPDNSYGLAHSAVCHMLESANAPDGVFACSDTYGAAVISAARRAGLTVPGDLMVVGFDNTDNAIMTTPTLTTVNQPRYRMGYTACNILLERMKGAAAPQSMTMETELVVRESTTRSRA</sequence>
<gene>
    <name evidence="5" type="ORF">B5G21_06160</name>
</gene>
<evidence type="ECO:0000259" key="4">
    <source>
        <dbReference type="PROSITE" id="PS50932"/>
    </source>
</evidence>
<dbReference type="InterPro" id="IPR000843">
    <property type="entry name" value="HTH_LacI"/>
</dbReference>
<accession>A0A1Y3U3P1</accession>
<dbReference type="eggNOG" id="COG1609">
    <property type="taxonomic scope" value="Bacteria"/>
</dbReference>
<dbReference type="RefSeq" id="WP_087186447.1">
    <property type="nucleotide sequence ID" value="NZ_NFHO01000006.1"/>
</dbReference>
<dbReference type="Proteomes" id="UP000196560">
    <property type="component" value="Unassembled WGS sequence"/>
</dbReference>
<dbReference type="InterPro" id="IPR046335">
    <property type="entry name" value="LacI/GalR-like_sensor"/>
</dbReference>
<dbReference type="Gene3D" id="3.40.50.2300">
    <property type="match status" value="2"/>
</dbReference>
<dbReference type="SMART" id="SM00354">
    <property type="entry name" value="HTH_LACI"/>
    <property type="match status" value="1"/>
</dbReference>
<keyword evidence="6" id="KW-1185">Reference proteome</keyword>
<evidence type="ECO:0000256" key="1">
    <source>
        <dbReference type="ARBA" id="ARBA00023015"/>
    </source>
</evidence>
<dbReference type="AlphaFoldDB" id="A0A1Y3U3P1"/>
<proteinExistence type="predicted"/>
<dbReference type="PANTHER" id="PTHR30146">
    <property type="entry name" value="LACI-RELATED TRANSCRIPTIONAL REPRESSOR"/>
    <property type="match status" value="1"/>
</dbReference>
<evidence type="ECO:0000313" key="5">
    <source>
        <dbReference type="EMBL" id="OUN42785.1"/>
    </source>
</evidence>
<dbReference type="Pfam" id="PF13377">
    <property type="entry name" value="Peripla_BP_3"/>
    <property type="match status" value="1"/>
</dbReference>
<reference evidence="6" key="1">
    <citation type="submission" date="2017-04" db="EMBL/GenBank/DDBJ databases">
        <title>Function of individual gut microbiota members based on whole genome sequencing of pure cultures obtained from chicken caecum.</title>
        <authorList>
            <person name="Medvecky M."/>
            <person name="Cejkova D."/>
            <person name="Polansky O."/>
            <person name="Karasova D."/>
            <person name="Kubasova T."/>
            <person name="Cizek A."/>
            <person name="Rychlik I."/>
        </authorList>
    </citation>
    <scope>NUCLEOTIDE SEQUENCE [LARGE SCALE GENOMIC DNA]</scope>
    <source>
        <strain evidence="6">An70</strain>
    </source>
</reference>
<dbReference type="Pfam" id="PF00356">
    <property type="entry name" value="LacI"/>
    <property type="match status" value="1"/>
</dbReference>
<keyword evidence="1" id="KW-0805">Transcription regulation</keyword>
<dbReference type="PANTHER" id="PTHR30146:SF153">
    <property type="entry name" value="LACTOSE OPERON REPRESSOR"/>
    <property type="match status" value="1"/>
</dbReference>
<dbReference type="Gene3D" id="1.10.260.40">
    <property type="entry name" value="lambda repressor-like DNA-binding domains"/>
    <property type="match status" value="1"/>
</dbReference>
<dbReference type="InterPro" id="IPR028082">
    <property type="entry name" value="Peripla_BP_I"/>
</dbReference>
<comment type="caution">
    <text evidence="5">The sequence shown here is derived from an EMBL/GenBank/DDBJ whole genome shotgun (WGS) entry which is preliminary data.</text>
</comment>
<feature type="domain" description="HTH lacI-type" evidence="4">
    <location>
        <begin position="5"/>
        <end position="48"/>
    </location>
</feature>
<dbReference type="GO" id="GO:0003700">
    <property type="term" value="F:DNA-binding transcription factor activity"/>
    <property type="evidence" value="ECO:0007669"/>
    <property type="project" value="TreeGrafter"/>
</dbReference>
<dbReference type="PROSITE" id="PS50932">
    <property type="entry name" value="HTH_LACI_2"/>
    <property type="match status" value="1"/>
</dbReference>
<protein>
    <recommendedName>
        <fullName evidence="4">HTH lacI-type domain-containing protein</fullName>
    </recommendedName>
</protein>
<dbReference type="InterPro" id="IPR010982">
    <property type="entry name" value="Lambda_DNA-bd_dom_sf"/>
</dbReference>
<evidence type="ECO:0000256" key="2">
    <source>
        <dbReference type="ARBA" id="ARBA00023125"/>
    </source>
</evidence>
<name>A0A1Y3U3P1_9ACTN</name>
<dbReference type="SUPFAM" id="SSF47413">
    <property type="entry name" value="lambda repressor-like DNA-binding domains"/>
    <property type="match status" value="1"/>
</dbReference>
<organism evidence="5 6">
    <name type="scientific">Enorma massiliensis</name>
    <dbReference type="NCBI Taxonomy" id="1472761"/>
    <lineage>
        <taxon>Bacteria</taxon>
        <taxon>Bacillati</taxon>
        <taxon>Actinomycetota</taxon>
        <taxon>Coriobacteriia</taxon>
        <taxon>Coriobacteriales</taxon>
        <taxon>Coriobacteriaceae</taxon>
        <taxon>Enorma</taxon>
    </lineage>
</organism>
<dbReference type="GO" id="GO:0000976">
    <property type="term" value="F:transcription cis-regulatory region binding"/>
    <property type="evidence" value="ECO:0007669"/>
    <property type="project" value="TreeGrafter"/>
</dbReference>
<evidence type="ECO:0000256" key="3">
    <source>
        <dbReference type="ARBA" id="ARBA00023163"/>
    </source>
</evidence>
<dbReference type="CDD" id="cd06284">
    <property type="entry name" value="PBP1_LacI-like"/>
    <property type="match status" value="1"/>
</dbReference>
<keyword evidence="2" id="KW-0238">DNA-binding</keyword>
<dbReference type="SUPFAM" id="SSF53822">
    <property type="entry name" value="Periplasmic binding protein-like I"/>
    <property type="match status" value="1"/>
</dbReference>
<dbReference type="CDD" id="cd01392">
    <property type="entry name" value="HTH_LacI"/>
    <property type="match status" value="1"/>
</dbReference>
<evidence type="ECO:0000313" key="6">
    <source>
        <dbReference type="Proteomes" id="UP000196560"/>
    </source>
</evidence>